<dbReference type="SUPFAM" id="SSF54593">
    <property type="entry name" value="Glyoxalase/Bleomycin resistance protein/Dihydroxybiphenyl dioxygenase"/>
    <property type="match status" value="1"/>
</dbReference>
<comment type="caution">
    <text evidence="2">The sequence shown here is derived from an EMBL/GenBank/DDBJ whole genome shotgun (WGS) entry which is preliminary data.</text>
</comment>
<keyword evidence="3" id="KW-1185">Reference proteome</keyword>
<gene>
    <name evidence="2" type="ORF">CLV47_10593</name>
</gene>
<dbReference type="Pfam" id="PF00903">
    <property type="entry name" value="Glyoxalase"/>
    <property type="match status" value="1"/>
</dbReference>
<dbReference type="InterPro" id="IPR004360">
    <property type="entry name" value="Glyas_Fos-R_dOase_dom"/>
</dbReference>
<reference evidence="2 3" key="1">
    <citation type="submission" date="2018-03" db="EMBL/GenBank/DDBJ databases">
        <title>Genomic Encyclopedia of Archaeal and Bacterial Type Strains, Phase II (KMG-II): from individual species to whole genera.</title>
        <authorList>
            <person name="Goeker M."/>
        </authorList>
    </citation>
    <scope>NUCLEOTIDE SEQUENCE [LARGE SCALE GENOMIC DNA]</scope>
    <source>
        <strain evidence="2 3">DSM 100065</strain>
    </source>
</reference>
<evidence type="ECO:0000313" key="2">
    <source>
        <dbReference type="EMBL" id="PRZ42471.1"/>
    </source>
</evidence>
<dbReference type="PANTHER" id="PTHR36437:SF2">
    <property type="entry name" value="GLYOXALASE_BLEOMYCIN RESISTANCE PROTEIN_DIOXYGENASE"/>
    <property type="match status" value="1"/>
</dbReference>
<dbReference type="Proteomes" id="UP000237752">
    <property type="component" value="Unassembled WGS sequence"/>
</dbReference>
<dbReference type="AlphaFoldDB" id="A0A2T1A1J0"/>
<dbReference type="PROSITE" id="PS51819">
    <property type="entry name" value="VOC"/>
    <property type="match status" value="1"/>
</dbReference>
<proteinExistence type="predicted"/>
<feature type="domain" description="VOC" evidence="1">
    <location>
        <begin position="4"/>
        <end position="125"/>
    </location>
</feature>
<evidence type="ECO:0000259" key="1">
    <source>
        <dbReference type="PROSITE" id="PS51819"/>
    </source>
</evidence>
<protein>
    <submittedName>
        <fullName evidence="2">Putative glyoxalase superfamily protein PhnB</fullName>
    </submittedName>
</protein>
<name>A0A2T1A1J0_9ACTN</name>
<organism evidence="2 3">
    <name type="scientific">Antricoccus suffuscus</name>
    <dbReference type="NCBI Taxonomy" id="1629062"/>
    <lineage>
        <taxon>Bacteria</taxon>
        <taxon>Bacillati</taxon>
        <taxon>Actinomycetota</taxon>
        <taxon>Actinomycetes</taxon>
        <taxon>Geodermatophilales</taxon>
        <taxon>Antricoccaceae</taxon>
        <taxon>Antricoccus</taxon>
    </lineage>
</organism>
<dbReference type="InterPro" id="IPR029068">
    <property type="entry name" value="Glyas_Bleomycin-R_OHBP_Dase"/>
</dbReference>
<dbReference type="PANTHER" id="PTHR36437">
    <property type="entry name" value="GLYOXALASE/BLEOMYCIN RESISTANCE PROTEIN/DIOXYGENASE"/>
    <property type="match status" value="1"/>
</dbReference>
<dbReference type="EMBL" id="PVUE01000005">
    <property type="protein sequence ID" value="PRZ42471.1"/>
    <property type="molecule type" value="Genomic_DNA"/>
</dbReference>
<dbReference type="Gene3D" id="3.10.180.10">
    <property type="entry name" value="2,3-Dihydroxybiphenyl 1,2-Dioxygenase, domain 1"/>
    <property type="match status" value="1"/>
</dbReference>
<sequence>MAMHVHSAAVWVSNQKKALEFWEGTLGFERRIDQQMGPDNTFVTVAPEGSFAELAINEAAKFGQSTDRIGGDSGISFVIDDVTSWYEEMKAKGVSFSGPPEKMPWGDVGAHFEDPDGNSFFINGKK</sequence>
<evidence type="ECO:0000313" key="3">
    <source>
        <dbReference type="Proteomes" id="UP000237752"/>
    </source>
</evidence>
<dbReference type="InterPro" id="IPR037523">
    <property type="entry name" value="VOC_core"/>
</dbReference>
<dbReference type="RefSeq" id="WP_106348513.1">
    <property type="nucleotide sequence ID" value="NZ_PVUE01000005.1"/>
</dbReference>
<accession>A0A2T1A1J0</accession>
<dbReference type="OrthoDB" id="485032at2"/>